<sequence length="337" mass="38025">MSYDAEILEHEQPNVAEVLQPVMFDATDILEPSIVMQCSTTLHFGLPLRLPTSTTASPSLDSQAMITRKPSKHLSLLEDRAGNQNQCKEEKQMRLTLLFRRLEHISLQKSGGEEYLKSESMLLSNKPDEITGFSNTIFLEELRIFCPVVYHFVLCACGIQESDVKVKGTAANGVALATAVMCRLRNPKASALHYRISTVLFHSGAKHDDLVRLNRLGVSMSPKQMVRAQSEMGKQLEGKVNVWKSQIEERKGAELLLEEIKMKQVPDRVETDMEIITEVQVDKNTVLGYNNFTRQGHEYLLREIEVAKQRKGESTCTDEILSDMERGLANSRLPLYS</sequence>
<evidence type="ECO:0000313" key="2">
    <source>
        <dbReference type="Proteomes" id="UP001249851"/>
    </source>
</evidence>
<gene>
    <name evidence="1" type="ORF">P5673_031440</name>
</gene>
<evidence type="ECO:0000313" key="1">
    <source>
        <dbReference type="EMBL" id="KAK2548372.1"/>
    </source>
</evidence>
<dbReference type="Proteomes" id="UP001249851">
    <property type="component" value="Unassembled WGS sequence"/>
</dbReference>
<reference evidence="1" key="2">
    <citation type="journal article" date="2023" name="Science">
        <title>Genomic signatures of disease resistance in endangered staghorn corals.</title>
        <authorList>
            <person name="Vollmer S.V."/>
            <person name="Selwyn J.D."/>
            <person name="Despard B.A."/>
            <person name="Roesel C.L."/>
        </authorList>
    </citation>
    <scope>NUCLEOTIDE SEQUENCE</scope>
    <source>
        <strain evidence="1">K2</strain>
    </source>
</reference>
<accession>A0AAD9USS8</accession>
<comment type="caution">
    <text evidence="1">The sequence shown here is derived from an EMBL/GenBank/DDBJ whole genome shotgun (WGS) entry which is preliminary data.</text>
</comment>
<organism evidence="1 2">
    <name type="scientific">Acropora cervicornis</name>
    <name type="common">Staghorn coral</name>
    <dbReference type="NCBI Taxonomy" id="6130"/>
    <lineage>
        <taxon>Eukaryota</taxon>
        <taxon>Metazoa</taxon>
        <taxon>Cnidaria</taxon>
        <taxon>Anthozoa</taxon>
        <taxon>Hexacorallia</taxon>
        <taxon>Scleractinia</taxon>
        <taxon>Astrocoeniina</taxon>
        <taxon>Acroporidae</taxon>
        <taxon>Acropora</taxon>
    </lineage>
</organism>
<dbReference type="AlphaFoldDB" id="A0AAD9USS8"/>
<reference evidence="1" key="1">
    <citation type="journal article" date="2023" name="G3 (Bethesda)">
        <title>Whole genome assembly and annotation of the endangered Caribbean coral Acropora cervicornis.</title>
        <authorList>
            <person name="Selwyn J.D."/>
            <person name="Vollmer S.V."/>
        </authorList>
    </citation>
    <scope>NUCLEOTIDE SEQUENCE</scope>
    <source>
        <strain evidence="1">K2</strain>
    </source>
</reference>
<protein>
    <submittedName>
        <fullName evidence="1">Uncharacterized protein</fullName>
    </submittedName>
</protein>
<proteinExistence type="predicted"/>
<name>A0AAD9USS8_ACRCE</name>
<keyword evidence="2" id="KW-1185">Reference proteome</keyword>
<dbReference type="EMBL" id="JARQWQ010000148">
    <property type="protein sequence ID" value="KAK2548372.1"/>
    <property type="molecule type" value="Genomic_DNA"/>
</dbReference>